<evidence type="ECO:0000256" key="1">
    <source>
        <dbReference type="SAM" id="Phobius"/>
    </source>
</evidence>
<evidence type="ECO:0000313" key="3">
    <source>
        <dbReference type="Proteomes" id="UP000049855"/>
    </source>
</evidence>
<proteinExistence type="predicted"/>
<dbReference type="EMBL" id="CTRP01000004">
    <property type="protein sequence ID" value="CQR71546.1"/>
    <property type="molecule type" value="Genomic_DNA"/>
</dbReference>
<dbReference type="Proteomes" id="UP000049855">
    <property type="component" value="Unassembled WGS sequence"/>
</dbReference>
<feature type="transmembrane region" description="Helical" evidence="1">
    <location>
        <begin position="79"/>
        <end position="99"/>
    </location>
</feature>
<keyword evidence="1" id="KW-0472">Membrane</keyword>
<dbReference type="RefSeq" id="WP_021167641.1">
    <property type="nucleotide sequence ID" value="NZ_CTRP01000004.1"/>
</dbReference>
<feature type="transmembrane region" description="Helical" evidence="1">
    <location>
        <begin position="44"/>
        <end position="67"/>
    </location>
</feature>
<dbReference type="AlphaFoldDB" id="A0A0U1KW35"/>
<gene>
    <name evidence="2" type="ORF">SpAn4DRAFT_4051</name>
</gene>
<keyword evidence="1" id="KW-1133">Transmembrane helix</keyword>
<accession>A0A0U1KW35</accession>
<keyword evidence="3" id="KW-1185">Reference proteome</keyword>
<organism evidence="2 3">
    <name type="scientific">Sporomusa ovata</name>
    <dbReference type="NCBI Taxonomy" id="2378"/>
    <lineage>
        <taxon>Bacteria</taxon>
        <taxon>Bacillati</taxon>
        <taxon>Bacillota</taxon>
        <taxon>Negativicutes</taxon>
        <taxon>Selenomonadales</taxon>
        <taxon>Sporomusaceae</taxon>
        <taxon>Sporomusa</taxon>
    </lineage>
</organism>
<sequence>MYTWATLVLIILMVMGSVWLRVCRLRMSLDNIPHIEPKASPFSHAVQDLVATAGGVYLSLVMIVSFLKLELPERITISIITFDPLAMTAIAVAVIQPVVSKLFDSK</sequence>
<reference evidence="3" key="1">
    <citation type="submission" date="2015-03" db="EMBL/GenBank/DDBJ databases">
        <authorList>
            <person name="Nijsse Bart"/>
        </authorList>
    </citation>
    <scope>NUCLEOTIDE SEQUENCE [LARGE SCALE GENOMIC DNA]</scope>
</reference>
<evidence type="ECO:0000313" key="2">
    <source>
        <dbReference type="EMBL" id="CQR71546.1"/>
    </source>
</evidence>
<protein>
    <submittedName>
        <fullName evidence="2">Uncharacterized protein</fullName>
    </submittedName>
</protein>
<keyword evidence="1" id="KW-0812">Transmembrane</keyword>
<name>A0A0U1KW35_9FIRM</name>